<comment type="similarity">
    <text evidence="6">Belongs to the H2.0 homeobox family.</text>
</comment>
<feature type="region of interest" description="Disordered" evidence="9">
    <location>
        <begin position="393"/>
        <end position="482"/>
    </location>
</feature>
<dbReference type="InterPro" id="IPR020479">
    <property type="entry name" value="HD_metazoa"/>
</dbReference>
<dbReference type="InterPro" id="IPR051662">
    <property type="entry name" value="H2.0_Homeobox_NeuralPatt"/>
</dbReference>
<feature type="compositionally biased region" description="Low complexity" evidence="9">
    <location>
        <begin position="100"/>
        <end position="114"/>
    </location>
</feature>
<keyword evidence="2" id="KW-0217">Developmental protein</keyword>
<evidence type="ECO:0000259" key="10">
    <source>
        <dbReference type="PROSITE" id="PS50071"/>
    </source>
</evidence>
<keyword evidence="3 7" id="KW-0238">DNA-binding</keyword>
<feature type="compositionally biased region" description="Polar residues" evidence="9">
    <location>
        <begin position="183"/>
        <end position="194"/>
    </location>
</feature>
<protein>
    <submittedName>
        <fullName evidence="11">Homeobox protein DBX1-A</fullName>
    </submittedName>
</protein>
<evidence type="ECO:0000256" key="7">
    <source>
        <dbReference type="PROSITE-ProRule" id="PRU00108"/>
    </source>
</evidence>
<sequence length="482" mass="51826">MLPNVLSPSPIYHSSVFKNVGDPQNTTSSVVGAYFMENLLRANSVVNEQSLQHLLPTSATTSVFKSSGEVELATTMSSNSLKDKARNNAMLFLGHSAMLPSSSPGSGPNSGPSSFNYEEEPNFRGVPTSSDMRESSGGRDGGGGGERNCAVCNHCANSSGGESPHKGPSADTDDSGDEKPTFCESNCSCQSQSRVSRDPTPEPRNNGIMVKNDKPVLKFSVSAILGGADREGDKSRLDDDHMHFNPGFVNPASFFSAYGLSSNGNGSISKPIPRPAVSSSGPGGVFDPHLHALLSCRHPAFLTGPHPGNGGVFPLPGTFPWAGGSRGKPRRGMMRRAVFSDLQRKGLEKRFQLQKYISKPDRKKLAEKLGLKDSQVKIWFQNRRMKWRNSKERELLASGGSREQTLPNKNNPHPDLSDASGDKQKMEMCDFSPIHSPSMPYANTDDSAKMSPDGSPSRSSALVDYSPSSNTPSRDDDEISVT</sequence>
<dbReference type="PANTHER" id="PTHR24331">
    <property type="entry name" value="DBX"/>
    <property type="match status" value="1"/>
</dbReference>
<dbReference type="InterPro" id="IPR000047">
    <property type="entry name" value="HTH_motif"/>
</dbReference>
<dbReference type="PRINTS" id="PR00031">
    <property type="entry name" value="HTHREPRESSR"/>
</dbReference>
<dbReference type="InterPro" id="IPR009057">
    <property type="entry name" value="Homeodomain-like_sf"/>
</dbReference>
<dbReference type="Gene3D" id="1.10.10.60">
    <property type="entry name" value="Homeodomain-like"/>
    <property type="match status" value="1"/>
</dbReference>
<keyword evidence="4 7" id="KW-0371">Homeobox</keyword>
<dbReference type="PRINTS" id="PR00024">
    <property type="entry name" value="HOMEOBOX"/>
</dbReference>
<dbReference type="SMART" id="SM00389">
    <property type="entry name" value="HOX"/>
    <property type="match status" value="1"/>
</dbReference>
<dbReference type="GO" id="GO:0000981">
    <property type="term" value="F:DNA-binding transcription factor activity, RNA polymerase II-specific"/>
    <property type="evidence" value="ECO:0007669"/>
    <property type="project" value="InterPro"/>
</dbReference>
<evidence type="ECO:0000256" key="4">
    <source>
        <dbReference type="ARBA" id="ARBA00023155"/>
    </source>
</evidence>
<dbReference type="InterPro" id="IPR017970">
    <property type="entry name" value="Homeobox_CS"/>
</dbReference>
<feature type="domain" description="Homeobox" evidence="10">
    <location>
        <begin position="330"/>
        <end position="390"/>
    </location>
</feature>
<evidence type="ECO:0000313" key="11">
    <source>
        <dbReference type="EMBL" id="OXA53068.1"/>
    </source>
</evidence>
<organism evidence="11 12">
    <name type="scientific">Folsomia candida</name>
    <name type="common">Springtail</name>
    <dbReference type="NCBI Taxonomy" id="158441"/>
    <lineage>
        <taxon>Eukaryota</taxon>
        <taxon>Metazoa</taxon>
        <taxon>Ecdysozoa</taxon>
        <taxon>Arthropoda</taxon>
        <taxon>Hexapoda</taxon>
        <taxon>Collembola</taxon>
        <taxon>Entomobryomorpha</taxon>
        <taxon>Isotomoidea</taxon>
        <taxon>Isotomidae</taxon>
        <taxon>Proisotominae</taxon>
        <taxon>Folsomia</taxon>
    </lineage>
</organism>
<dbReference type="GO" id="GO:0005634">
    <property type="term" value="C:nucleus"/>
    <property type="evidence" value="ECO:0007669"/>
    <property type="project" value="UniProtKB-SubCell"/>
</dbReference>
<evidence type="ECO:0000313" key="12">
    <source>
        <dbReference type="Proteomes" id="UP000198287"/>
    </source>
</evidence>
<feature type="DNA-binding region" description="Homeobox" evidence="7">
    <location>
        <begin position="332"/>
        <end position="391"/>
    </location>
</feature>
<feature type="region of interest" description="Disordered" evidence="9">
    <location>
        <begin position="100"/>
        <end position="145"/>
    </location>
</feature>
<dbReference type="PANTHER" id="PTHR24331:SF0">
    <property type="entry name" value="DBX"/>
    <property type="match status" value="1"/>
</dbReference>
<dbReference type="OrthoDB" id="6159439at2759"/>
<evidence type="ECO:0000256" key="3">
    <source>
        <dbReference type="ARBA" id="ARBA00023125"/>
    </source>
</evidence>
<proteinExistence type="inferred from homology"/>
<dbReference type="FunFam" id="1.10.10.60:FF:000177">
    <property type="entry name" value="Homeobox protein DBX1"/>
    <property type="match status" value="1"/>
</dbReference>
<dbReference type="CDD" id="cd00086">
    <property type="entry name" value="homeodomain"/>
    <property type="match status" value="1"/>
</dbReference>
<accession>A0A226E6T5</accession>
<feature type="compositionally biased region" description="Polar residues" evidence="9">
    <location>
        <begin position="454"/>
        <end position="472"/>
    </location>
</feature>
<name>A0A226E6T5_FOLCA</name>
<evidence type="ECO:0000256" key="2">
    <source>
        <dbReference type="ARBA" id="ARBA00022473"/>
    </source>
</evidence>
<dbReference type="GO" id="GO:0003677">
    <property type="term" value="F:DNA binding"/>
    <property type="evidence" value="ECO:0007669"/>
    <property type="project" value="UniProtKB-UniRule"/>
</dbReference>
<evidence type="ECO:0000256" key="5">
    <source>
        <dbReference type="ARBA" id="ARBA00023242"/>
    </source>
</evidence>
<dbReference type="AlphaFoldDB" id="A0A226E6T5"/>
<evidence type="ECO:0000256" key="8">
    <source>
        <dbReference type="RuleBase" id="RU000682"/>
    </source>
</evidence>
<evidence type="ECO:0000256" key="1">
    <source>
        <dbReference type="ARBA" id="ARBA00004123"/>
    </source>
</evidence>
<keyword evidence="12" id="KW-1185">Reference proteome</keyword>
<dbReference type="PROSITE" id="PS00027">
    <property type="entry name" value="HOMEOBOX_1"/>
    <property type="match status" value="1"/>
</dbReference>
<dbReference type="PROSITE" id="PS50071">
    <property type="entry name" value="HOMEOBOX_2"/>
    <property type="match status" value="1"/>
</dbReference>
<evidence type="ECO:0000256" key="9">
    <source>
        <dbReference type="SAM" id="MobiDB-lite"/>
    </source>
</evidence>
<feature type="compositionally biased region" description="Polar residues" evidence="9">
    <location>
        <begin position="401"/>
        <end position="411"/>
    </location>
</feature>
<feature type="region of interest" description="Disordered" evidence="9">
    <location>
        <begin position="157"/>
        <end position="210"/>
    </location>
</feature>
<dbReference type="SUPFAM" id="SSF46689">
    <property type="entry name" value="Homeodomain-like"/>
    <property type="match status" value="1"/>
</dbReference>
<dbReference type="Pfam" id="PF00046">
    <property type="entry name" value="Homeodomain"/>
    <property type="match status" value="1"/>
</dbReference>
<comment type="subcellular location">
    <subcellularLocation>
        <location evidence="1 7 8">Nucleus</location>
    </subcellularLocation>
</comment>
<gene>
    <name evidence="11" type="ORF">Fcan01_12622</name>
</gene>
<reference evidence="11 12" key="1">
    <citation type="submission" date="2015-12" db="EMBL/GenBank/DDBJ databases">
        <title>The genome of Folsomia candida.</title>
        <authorList>
            <person name="Faddeeva A."/>
            <person name="Derks M.F."/>
            <person name="Anvar Y."/>
            <person name="Smit S."/>
            <person name="Van Straalen N."/>
            <person name="Roelofs D."/>
        </authorList>
    </citation>
    <scope>NUCLEOTIDE SEQUENCE [LARGE SCALE GENOMIC DNA]</scope>
    <source>
        <strain evidence="11 12">VU population</strain>
        <tissue evidence="11">Whole body</tissue>
    </source>
</reference>
<dbReference type="Proteomes" id="UP000198287">
    <property type="component" value="Unassembled WGS sequence"/>
</dbReference>
<keyword evidence="5 7" id="KW-0539">Nucleus</keyword>
<evidence type="ECO:0000256" key="6">
    <source>
        <dbReference type="ARBA" id="ARBA00038504"/>
    </source>
</evidence>
<comment type="caution">
    <text evidence="11">The sequence shown here is derived from an EMBL/GenBank/DDBJ whole genome shotgun (WGS) entry which is preliminary data.</text>
</comment>
<dbReference type="InterPro" id="IPR001356">
    <property type="entry name" value="HD"/>
</dbReference>
<dbReference type="EMBL" id="LNIX01000006">
    <property type="protein sequence ID" value="OXA53068.1"/>
    <property type="molecule type" value="Genomic_DNA"/>
</dbReference>